<comment type="similarity">
    <text evidence="2">Belongs to the VAMP-associated protein (VAP) (TC 9.B.17) family.</text>
</comment>
<dbReference type="AlphaFoldDB" id="W2FMM0"/>
<organism evidence="8">
    <name type="scientific">Phytophthora nicotianae</name>
    <name type="common">Potato buckeye rot agent</name>
    <name type="synonym">Phytophthora parasitica</name>
    <dbReference type="NCBI Taxonomy" id="4792"/>
    <lineage>
        <taxon>Eukaryota</taxon>
        <taxon>Sar</taxon>
        <taxon>Stramenopiles</taxon>
        <taxon>Oomycota</taxon>
        <taxon>Peronosporomycetes</taxon>
        <taxon>Peronosporales</taxon>
        <taxon>Peronosporaceae</taxon>
        <taxon>Phytophthora</taxon>
    </lineage>
</organism>
<keyword evidence="5" id="KW-0472">Membrane</keyword>
<dbReference type="PROSITE" id="PS50202">
    <property type="entry name" value="MSP"/>
    <property type="match status" value="1"/>
</dbReference>
<protein>
    <recommendedName>
        <fullName evidence="7">MSP domain-containing protein</fullName>
    </recommendedName>
</protein>
<evidence type="ECO:0000256" key="4">
    <source>
        <dbReference type="ARBA" id="ARBA00022989"/>
    </source>
</evidence>
<dbReference type="GO" id="GO:0090158">
    <property type="term" value="P:endoplasmic reticulum membrane organization"/>
    <property type="evidence" value="ECO:0007669"/>
    <property type="project" value="TreeGrafter"/>
</dbReference>
<name>W2FMM0_PHYNI</name>
<evidence type="ECO:0000313" key="8">
    <source>
        <dbReference type="EMBL" id="ETK72017.1"/>
    </source>
</evidence>
<dbReference type="EMBL" id="KI689676">
    <property type="protein sequence ID" value="ETK72017.1"/>
    <property type="molecule type" value="Genomic_DNA"/>
</dbReference>
<keyword evidence="3" id="KW-0812">Transmembrane</keyword>
<evidence type="ECO:0000256" key="6">
    <source>
        <dbReference type="SAM" id="MobiDB-lite"/>
    </source>
</evidence>
<feature type="region of interest" description="Disordered" evidence="6">
    <location>
        <begin position="158"/>
        <end position="183"/>
    </location>
</feature>
<feature type="domain" description="MSP" evidence="7">
    <location>
        <begin position="11"/>
        <end position="150"/>
    </location>
</feature>
<dbReference type="SUPFAM" id="SSF49354">
    <property type="entry name" value="PapD-like"/>
    <property type="match status" value="1"/>
</dbReference>
<proteinExistence type="inferred from homology"/>
<comment type="subcellular location">
    <subcellularLocation>
        <location evidence="1">Membrane</location>
        <topology evidence="1">Single-pass type IV membrane protein</topology>
    </subcellularLocation>
</comment>
<evidence type="ECO:0000256" key="2">
    <source>
        <dbReference type="ARBA" id="ARBA00008932"/>
    </source>
</evidence>
<dbReference type="PANTHER" id="PTHR10809">
    <property type="entry name" value="VESICLE-ASSOCIATED MEMBRANE PROTEIN-ASSOCIATED PROTEIN"/>
    <property type="match status" value="1"/>
</dbReference>
<dbReference type="InterPro" id="IPR008962">
    <property type="entry name" value="PapD-like_sf"/>
</dbReference>
<dbReference type="GO" id="GO:0005789">
    <property type="term" value="C:endoplasmic reticulum membrane"/>
    <property type="evidence" value="ECO:0007669"/>
    <property type="project" value="InterPro"/>
</dbReference>
<dbReference type="PANTHER" id="PTHR10809:SF6">
    <property type="entry name" value="AT11025P-RELATED"/>
    <property type="match status" value="1"/>
</dbReference>
<keyword evidence="4" id="KW-1133">Transmembrane helix</keyword>
<dbReference type="VEuPathDB" id="FungiDB:PPTG_06165"/>
<gene>
    <name evidence="8" type="ORF">L915_20816</name>
</gene>
<reference evidence="8" key="1">
    <citation type="submission" date="2013-11" db="EMBL/GenBank/DDBJ databases">
        <title>The Genome Sequence of Phytophthora parasitica CJ02B3.</title>
        <authorList>
            <consortium name="The Broad Institute Genomics Platform"/>
            <person name="Russ C."/>
            <person name="Tyler B."/>
            <person name="Panabieres F."/>
            <person name="Shan W."/>
            <person name="Tripathy S."/>
            <person name="Grunwald N."/>
            <person name="Machado M."/>
            <person name="Johnson C.S."/>
            <person name="Arredondo F."/>
            <person name="Hong C."/>
            <person name="Coffey M."/>
            <person name="Young S.K."/>
            <person name="Zeng Q."/>
            <person name="Gargeya S."/>
            <person name="Fitzgerald M."/>
            <person name="Abouelleil A."/>
            <person name="Alvarado L."/>
            <person name="Chapman S.B."/>
            <person name="Gainer-Dewar J."/>
            <person name="Goldberg J."/>
            <person name="Griggs A."/>
            <person name="Gujja S."/>
            <person name="Hansen M."/>
            <person name="Howarth C."/>
            <person name="Imamovic A."/>
            <person name="Ireland A."/>
            <person name="Larimer J."/>
            <person name="McCowan C."/>
            <person name="Murphy C."/>
            <person name="Pearson M."/>
            <person name="Poon T.W."/>
            <person name="Priest M."/>
            <person name="Roberts A."/>
            <person name="Saif S."/>
            <person name="Shea T."/>
            <person name="Sykes S."/>
            <person name="Wortman J."/>
            <person name="Nusbaum C."/>
            <person name="Birren B."/>
        </authorList>
    </citation>
    <scope>NUCLEOTIDE SEQUENCE [LARGE SCALE GENOMIC DNA]</scope>
    <source>
        <strain evidence="8">CJ02B3</strain>
    </source>
</reference>
<dbReference type="Proteomes" id="UP000053236">
    <property type="component" value="Unassembled WGS sequence"/>
</dbReference>
<evidence type="ECO:0000256" key="3">
    <source>
        <dbReference type="ARBA" id="ARBA00022692"/>
    </source>
</evidence>
<evidence type="ECO:0000256" key="1">
    <source>
        <dbReference type="ARBA" id="ARBA00004211"/>
    </source>
</evidence>
<dbReference type="Gene3D" id="2.60.40.10">
    <property type="entry name" value="Immunoglobulins"/>
    <property type="match status" value="1"/>
</dbReference>
<sequence length="254" mass="28963">MVDVVLPLNSSIILEPAETVAFRLQHDTEPKALLSIHNASEDSPVALKVKTRRPDSYLVCPHQGLLEPNGSTSIVLILRQKDCNELLQLDAKERQIINDRFLVQSIQMDQSFYERAKRKTSKDMADELTRMWAQVDRQSISSKQLECRLYRNMEEELQQLSRTRDDPPDTTNGVSIRGSSRRVIDSRKGDREVIVLRKRYNELMALVEQLTVRRDTLAGDLALIEQQLQQVTMDALQVRGALGGTNESIRLRGP</sequence>
<evidence type="ECO:0000259" key="7">
    <source>
        <dbReference type="PROSITE" id="PS50202"/>
    </source>
</evidence>
<dbReference type="InterPro" id="IPR016763">
    <property type="entry name" value="VAP"/>
</dbReference>
<dbReference type="GO" id="GO:0005886">
    <property type="term" value="C:plasma membrane"/>
    <property type="evidence" value="ECO:0007669"/>
    <property type="project" value="TreeGrafter"/>
</dbReference>
<evidence type="ECO:0000256" key="5">
    <source>
        <dbReference type="ARBA" id="ARBA00023136"/>
    </source>
</evidence>
<accession>W2FMM0</accession>
<dbReference type="InterPro" id="IPR013783">
    <property type="entry name" value="Ig-like_fold"/>
</dbReference>
<dbReference type="InterPro" id="IPR000535">
    <property type="entry name" value="MSP_dom"/>
</dbReference>
<feature type="compositionally biased region" description="Polar residues" evidence="6">
    <location>
        <begin position="169"/>
        <end position="178"/>
    </location>
</feature>
<dbReference type="Pfam" id="PF00635">
    <property type="entry name" value="Motile_Sperm"/>
    <property type="match status" value="1"/>
</dbReference>
<dbReference type="GO" id="GO:0061817">
    <property type="term" value="P:endoplasmic reticulum-plasma membrane tethering"/>
    <property type="evidence" value="ECO:0007669"/>
    <property type="project" value="TreeGrafter"/>
</dbReference>